<proteinExistence type="inferred from homology"/>
<evidence type="ECO:0000259" key="2">
    <source>
        <dbReference type="Pfam" id="PF00850"/>
    </source>
</evidence>
<dbReference type="SUPFAM" id="SSF52768">
    <property type="entry name" value="Arginase/deacetylase"/>
    <property type="match status" value="1"/>
</dbReference>
<dbReference type="InterPro" id="IPR023696">
    <property type="entry name" value="Ureohydrolase_dom_sf"/>
</dbReference>
<comment type="caution">
    <text evidence="3">The sequence shown here is derived from an EMBL/GenBank/DDBJ whole genome shotgun (WGS) entry which is preliminary data.</text>
</comment>
<protein>
    <submittedName>
        <fullName evidence="3">Class II histone deacetylase</fullName>
    </submittedName>
</protein>
<dbReference type="PANTHER" id="PTHR10625:SF31">
    <property type="entry name" value="HISTONE DEACETYLASE DOMAIN-CONTAINING PROTEIN"/>
    <property type="match status" value="1"/>
</dbReference>
<dbReference type="RefSeq" id="WP_387339926.1">
    <property type="nucleotide sequence ID" value="NZ_JBIAXI010000001.1"/>
</dbReference>
<gene>
    <name evidence="3" type="ORF">ACFY05_00250</name>
</gene>
<dbReference type="Proteomes" id="UP001602119">
    <property type="component" value="Unassembled WGS sequence"/>
</dbReference>
<comment type="similarity">
    <text evidence="1">Belongs to the histone deacetylase family.</text>
</comment>
<dbReference type="PANTHER" id="PTHR10625">
    <property type="entry name" value="HISTONE DEACETYLASE HDAC1-RELATED"/>
    <property type="match status" value="1"/>
</dbReference>
<dbReference type="Pfam" id="PF00850">
    <property type="entry name" value="Hist_deacetyl"/>
    <property type="match status" value="1"/>
</dbReference>
<evidence type="ECO:0000313" key="3">
    <source>
        <dbReference type="EMBL" id="MFF4771266.1"/>
    </source>
</evidence>
<evidence type="ECO:0000256" key="1">
    <source>
        <dbReference type="ARBA" id="ARBA00005947"/>
    </source>
</evidence>
<sequence>MTTGYVWHERYAWHDTGTHAGLLPAGGAVQPFRNFESPESKTRFAGLVEVSGLLDHLVRVPARPASEEDLLRVHTPEYVARIRALSEAGGGDAGDGQSPFGPGSYEIARLAAGGTIAATEAVLTGRADNAYALVRPPGHHAKRDSGMGYCLFANIAVAVEWARANHGVRRVAVVDYDVHHGNGTQSAFYEDPDVLTVSIHQEHLFPQHSGTFAETGEGAGAGAALNIPLPAGCGNGAYTEAFRRVVAPAVRAFAPELIMVASGFDACAADPLGRMTVTAAGYRALTRQLMDVADEVCQGRLVMSHEGGYSPVYVPFCGLAVLETLSGYETGVGDPFDDIWAPSPQHPLTPWQDDVLKRAEHVARGLGLLAPSRPI</sequence>
<dbReference type="InterPro" id="IPR037138">
    <property type="entry name" value="His_deacetylse_dom_sf"/>
</dbReference>
<dbReference type="InterPro" id="IPR000286">
    <property type="entry name" value="HDACs"/>
</dbReference>
<name>A0ABW6UW52_MICFU</name>
<dbReference type="EMBL" id="JBIAXI010000001">
    <property type="protein sequence ID" value="MFF4771266.1"/>
    <property type="molecule type" value="Genomic_DNA"/>
</dbReference>
<dbReference type="CDD" id="cd09996">
    <property type="entry name" value="HDAC_classII_1"/>
    <property type="match status" value="1"/>
</dbReference>
<dbReference type="PRINTS" id="PR01270">
    <property type="entry name" value="HDASUPER"/>
</dbReference>
<dbReference type="InterPro" id="IPR023801">
    <property type="entry name" value="His_deacetylse_dom"/>
</dbReference>
<organism evidence="3 4">
    <name type="scientific">Microtetraspora fusca</name>
    <dbReference type="NCBI Taxonomy" id="1997"/>
    <lineage>
        <taxon>Bacteria</taxon>
        <taxon>Bacillati</taxon>
        <taxon>Actinomycetota</taxon>
        <taxon>Actinomycetes</taxon>
        <taxon>Streptosporangiales</taxon>
        <taxon>Streptosporangiaceae</taxon>
        <taxon>Microtetraspora</taxon>
    </lineage>
</organism>
<accession>A0ABW6UW52</accession>
<evidence type="ECO:0000313" key="4">
    <source>
        <dbReference type="Proteomes" id="UP001602119"/>
    </source>
</evidence>
<dbReference type="Gene3D" id="3.40.800.20">
    <property type="entry name" value="Histone deacetylase domain"/>
    <property type="match status" value="1"/>
</dbReference>
<reference evidence="3 4" key="1">
    <citation type="submission" date="2024-10" db="EMBL/GenBank/DDBJ databases">
        <title>The Natural Products Discovery Center: Release of the First 8490 Sequenced Strains for Exploring Actinobacteria Biosynthetic Diversity.</title>
        <authorList>
            <person name="Kalkreuter E."/>
            <person name="Kautsar S.A."/>
            <person name="Yang D."/>
            <person name="Bader C.D."/>
            <person name="Teijaro C.N."/>
            <person name="Fluegel L."/>
            <person name="Davis C.M."/>
            <person name="Simpson J.R."/>
            <person name="Lauterbach L."/>
            <person name="Steele A.D."/>
            <person name="Gui C."/>
            <person name="Meng S."/>
            <person name="Li G."/>
            <person name="Viehrig K."/>
            <person name="Ye F."/>
            <person name="Su P."/>
            <person name="Kiefer A.F."/>
            <person name="Nichols A."/>
            <person name="Cepeda A.J."/>
            <person name="Yan W."/>
            <person name="Fan B."/>
            <person name="Jiang Y."/>
            <person name="Adhikari A."/>
            <person name="Zheng C.-J."/>
            <person name="Schuster L."/>
            <person name="Cowan T.M."/>
            <person name="Smanski M.J."/>
            <person name="Chevrette M.G."/>
            <person name="De Carvalho L.P.S."/>
            <person name="Shen B."/>
        </authorList>
    </citation>
    <scope>NUCLEOTIDE SEQUENCE [LARGE SCALE GENOMIC DNA]</scope>
    <source>
        <strain evidence="3 4">NPDC001281</strain>
    </source>
</reference>
<keyword evidence="4" id="KW-1185">Reference proteome</keyword>
<feature type="domain" description="Histone deacetylase" evidence="2">
    <location>
        <begin position="43"/>
        <end position="322"/>
    </location>
</feature>